<dbReference type="EMBL" id="JBIAWJ010000020">
    <property type="protein sequence ID" value="MFF4525744.1"/>
    <property type="molecule type" value="Genomic_DNA"/>
</dbReference>
<evidence type="ECO:0000313" key="2">
    <source>
        <dbReference type="EMBL" id="MFF4525744.1"/>
    </source>
</evidence>
<accession>A0ABW6UR52</accession>
<comment type="caution">
    <text evidence="2">The sequence shown here is derived from an EMBL/GenBank/DDBJ whole genome shotgun (WGS) entry which is preliminary data.</text>
</comment>
<keyword evidence="3" id="KW-1185">Reference proteome</keyword>
<dbReference type="Pfam" id="PF20720">
    <property type="entry name" value="nSTAND3"/>
    <property type="match status" value="1"/>
</dbReference>
<proteinExistence type="predicted"/>
<dbReference type="Proteomes" id="UP001602058">
    <property type="component" value="Unassembled WGS sequence"/>
</dbReference>
<reference evidence="2 3" key="1">
    <citation type="submission" date="2024-10" db="EMBL/GenBank/DDBJ databases">
        <title>The Natural Products Discovery Center: Release of the First 8490 Sequenced Strains for Exploring Actinobacteria Biosynthetic Diversity.</title>
        <authorList>
            <person name="Kalkreuter E."/>
            <person name="Kautsar S.A."/>
            <person name="Yang D."/>
            <person name="Bader C.D."/>
            <person name="Teijaro C.N."/>
            <person name="Fluegel L."/>
            <person name="Davis C.M."/>
            <person name="Simpson J.R."/>
            <person name="Lauterbach L."/>
            <person name="Steele A.D."/>
            <person name="Gui C."/>
            <person name="Meng S."/>
            <person name="Li G."/>
            <person name="Viehrig K."/>
            <person name="Ye F."/>
            <person name="Su P."/>
            <person name="Kiefer A.F."/>
            <person name="Nichols A."/>
            <person name="Cepeda A.J."/>
            <person name="Yan W."/>
            <person name="Fan B."/>
            <person name="Jiang Y."/>
            <person name="Adhikari A."/>
            <person name="Zheng C.-J."/>
            <person name="Schuster L."/>
            <person name="Cowan T.M."/>
            <person name="Smanski M.J."/>
            <person name="Chevrette M.G."/>
            <person name="De Carvalho L.P.S."/>
            <person name="Shen B."/>
        </authorList>
    </citation>
    <scope>NUCLEOTIDE SEQUENCE [LARGE SCALE GENOMIC DNA]</scope>
    <source>
        <strain evidence="2 3">NPDC001390</strain>
    </source>
</reference>
<dbReference type="InterPro" id="IPR049050">
    <property type="entry name" value="nSTAND3"/>
</dbReference>
<protein>
    <recommendedName>
        <fullName evidence="1">Novel STAND NTPase 3 domain-containing protein</fullName>
    </recommendedName>
</protein>
<evidence type="ECO:0000313" key="3">
    <source>
        <dbReference type="Proteomes" id="UP001602058"/>
    </source>
</evidence>
<feature type="domain" description="Novel STAND NTPase 3" evidence="1">
    <location>
        <begin position="55"/>
        <end position="104"/>
    </location>
</feature>
<gene>
    <name evidence="2" type="ORF">ACFY1D_30600</name>
</gene>
<name>A0ABW6UR52_9ACTN</name>
<sequence length="642" mass="72129">MTEVFSNWIGGAGATFHTGSGTQTINNFYGAGPDNRRSRSQPLAPDILDRLRRRFVYPPGMQEARQILQETHTVLIAGRPGSGRNAAARMLLAEYRDLRDNLHEVLPEDEQGNAGLERRDAPEPEGLLLDLSEADAQTWPAVHDGLPGFHAAVRKNGSRLAVVLPNCADGDLHSDLAQLRAPIVRPEALLVLRGALREAELPVDLEPPAELFHFLEYEPPLDQVANLAWRIRTVAATARSDTFTDWCRTAVEAFTRSPEDVARQVLALRDGRPKALLLTTAMLHGARTDAVHEACESLLSTVAHPKDDRPLLEREDLSARFDEIKATPDQQGRVTFTSMDYDVAIRVHFWNNMPGLRTRLGQWVGRAVTLESLTTDDRALLAERFAEQILRTGRAEDLLGLVREWIERHGSRAWSAASQALTYGALHGDHGRRFRKELYDWATSSKLSDGRAAVLVRVCSHGGDFASRYPEQALVRFHHVVRRQSQDREAEAKLAQLVLTSQRLHRRMLDRLALGLWLERPWKADIRLFAVLAAPGRLTSRRTGLRSLLDEPGVRRQLSDCWAALFARVASKDWQEPCSLWLLAAEDAVPQQRDQLLDILVRACREQPRRLGRLYQLAFRSPVAPLVQQKIDAAQGLHRTRP</sequence>
<dbReference type="RefSeq" id="WP_387891138.1">
    <property type="nucleotide sequence ID" value="NZ_JBIAWJ010000020.1"/>
</dbReference>
<organism evidence="2 3">
    <name type="scientific">Streptomyces bluensis</name>
    <dbReference type="NCBI Taxonomy" id="33897"/>
    <lineage>
        <taxon>Bacteria</taxon>
        <taxon>Bacillati</taxon>
        <taxon>Actinomycetota</taxon>
        <taxon>Actinomycetes</taxon>
        <taxon>Kitasatosporales</taxon>
        <taxon>Streptomycetaceae</taxon>
        <taxon>Streptomyces</taxon>
    </lineage>
</organism>
<evidence type="ECO:0000259" key="1">
    <source>
        <dbReference type="Pfam" id="PF20720"/>
    </source>
</evidence>